<dbReference type="AlphaFoldDB" id="A0A830G5Q3"/>
<dbReference type="Proteomes" id="UP000614609">
    <property type="component" value="Unassembled WGS sequence"/>
</dbReference>
<gene>
    <name evidence="1" type="ORF">GCM10009017_26920</name>
</gene>
<evidence type="ECO:0000313" key="1">
    <source>
        <dbReference type="EMBL" id="GGM75598.1"/>
    </source>
</evidence>
<organism evidence="1 2">
    <name type="scientific">Halarchaeum rubridurum</name>
    <dbReference type="NCBI Taxonomy" id="489911"/>
    <lineage>
        <taxon>Archaea</taxon>
        <taxon>Methanobacteriati</taxon>
        <taxon>Methanobacteriota</taxon>
        <taxon>Stenosarchaea group</taxon>
        <taxon>Halobacteria</taxon>
        <taxon>Halobacteriales</taxon>
        <taxon>Halobacteriaceae</taxon>
    </lineage>
</organism>
<comment type="caution">
    <text evidence="1">The sequence shown here is derived from an EMBL/GenBank/DDBJ whole genome shotgun (WGS) entry which is preliminary data.</text>
</comment>
<proteinExistence type="predicted"/>
<reference evidence="1" key="2">
    <citation type="submission" date="2020-09" db="EMBL/GenBank/DDBJ databases">
        <authorList>
            <person name="Sun Q."/>
            <person name="Ohkuma M."/>
        </authorList>
    </citation>
    <scope>NUCLEOTIDE SEQUENCE</scope>
    <source>
        <strain evidence="1">JCM 16108</strain>
    </source>
</reference>
<dbReference type="EMBL" id="BMOO01000009">
    <property type="protein sequence ID" value="GGM75598.1"/>
    <property type="molecule type" value="Genomic_DNA"/>
</dbReference>
<name>A0A830G5Q3_9EURY</name>
<protein>
    <submittedName>
        <fullName evidence="1">Uncharacterized protein</fullName>
    </submittedName>
</protein>
<keyword evidence="2" id="KW-1185">Reference proteome</keyword>
<evidence type="ECO:0000313" key="2">
    <source>
        <dbReference type="Proteomes" id="UP000614609"/>
    </source>
</evidence>
<reference evidence="1" key="1">
    <citation type="journal article" date="2014" name="Int. J. Syst. Evol. Microbiol.">
        <title>Complete genome sequence of Corynebacterium casei LMG S-19264T (=DSM 44701T), isolated from a smear-ripened cheese.</title>
        <authorList>
            <consortium name="US DOE Joint Genome Institute (JGI-PGF)"/>
            <person name="Walter F."/>
            <person name="Albersmeier A."/>
            <person name="Kalinowski J."/>
            <person name="Ruckert C."/>
        </authorList>
    </citation>
    <scope>NUCLEOTIDE SEQUENCE</scope>
    <source>
        <strain evidence="1">JCM 16108</strain>
    </source>
</reference>
<accession>A0A830G5Q3</accession>
<sequence length="92" mass="10396">MEMRSCVLADDQSVTNVARSAPVRSDGFRRATEPLVEHFCHRMAFRPQVVDHPQRLDGSNLVSELNEEPMIDTSIHFNSGDLDLNSLLKTSR</sequence>